<dbReference type="InterPro" id="IPR056913">
    <property type="entry name" value="TRAPPC10/Trs130_N"/>
</dbReference>
<dbReference type="Pfam" id="PF23036">
    <property type="entry name" value="TRAPPC10_1st"/>
    <property type="match status" value="1"/>
</dbReference>
<dbReference type="GO" id="GO:0034498">
    <property type="term" value="P:early endosome to Golgi transport"/>
    <property type="evidence" value="ECO:0007669"/>
    <property type="project" value="TreeGrafter"/>
</dbReference>
<keyword evidence="3" id="KW-0333">Golgi apparatus</keyword>
<comment type="caution">
    <text evidence="8">The sequence shown here is derived from an EMBL/GenBank/DDBJ whole genome shotgun (WGS) entry which is preliminary data.</text>
</comment>
<evidence type="ECO:0000313" key="9">
    <source>
        <dbReference type="Proteomes" id="UP001195483"/>
    </source>
</evidence>
<proteinExistence type="predicted"/>
<dbReference type="Pfam" id="PF23604">
    <property type="entry name" value="Ig_TRAPPC10"/>
    <property type="match status" value="1"/>
</dbReference>
<evidence type="ECO:0000259" key="5">
    <source>
        <dbReference type="Pfam" id="PF12584"/>
    </source>
</evidence>
<organism evidence="8 9">
    <name type="scientific">Potamilus streckersoni</name>
    <dbReference type="NCBI Taxonomy" id="2493646"/>
    <lineage>
        <taxon>Eukaryota</taxon>
        <taxon>Metazoa</taxon>
        <taxon>Spiralia</taxon>
        <taxon>Lophotrochozoa</taxon>
        <taxon>Mollusca</taxon>
        <taxon>Bivalvia</taxon>
        <taxon>Autobranchia</taxon>
        <taxon>Heteroconchia</taxon>
        <taxon>Palaeoheterodonta</taxon>
        <taxon>Unionida</taxon>
        <taxon>Unionoidea</taxon>
        <taxon>Unionidae</taxon>
        <taxon>Ambleminae</taxon>
        <taxon>Lampsilini</taxon>
        <taxon>Potamilus</taxon>
    </lineage>
</organism>
<evidence type="ECO:0000256" key="1">
    <source>
        <dbReference type="ARBA" id="ARBA00004555"/>
    </source>
</evidence>
<dbReference type="AlphaFoldDB" id="A0AAE0SJF3"/>
<feature type="domain" description="TRAPPC10 Ig-like" evidence="7">
    <location>
        <begin position="780"/>
        <end position="875"/>
    </location>
</feature>
<dbReference type="InterPro" id="IPR021773">
    <property type="entry name" value="TPC11"/>
</dbReference>
<gene>
    <name evidence="8" type="ORF">CHS0354_018250</name>
</gene>
<name>A0AAE0SJF3_9BIVA</name>
<dbReference type="PANTHER" id="PTHR13251">
    <property type="entry name" value="EPILEPSY HOLOPROSENCEPHALY CANDIDATE 1/TMEM1"/>
    <property type="match status" value="1"/>
</dbReference>
<evidence type="ECO:0000259" key="6">
    <source>
        <dbReference type="Pfam" id="PF23036"/>
    </source>
</evidence>
<feature type="domain" description="TRAPPC10/Trs130 C-terminal" evidence="5">
    <location>
        <begin position="992"/>
        <end position="1170"/>
    </location>
</feature>
<dbReference type="GO" id="GO:0005829">
    <property type="term" value="C:cytosol"/>
    <property type="evidence" value="ECO:0007669"/>
    <property type="project" value="GOC"/>
</dbReference>
<reference evidence="8" key="3">
    <citation type="submission" date="2023-05" db="EMBL/GenBank/DDBJ databases">
        <authorList>
            <person name="Smith C.H."/>
        </authorList>
    </citation>
    <scope>NUCLEOTIDE SEQUENCE</scope>
    <source>
        <strain evidence="8">CHS0354</strain>
        <tissue evidence="8">Mantle</tissue>
    </source>
</reference>
<reference evidence="8" key="1">
    <citation type="journal article" date="2021" name="Genome Biol. Evol.">
        <title>A High-Quality Reference Genome for a Parasitic Bivalve with Doubly Uniparental Inheritance (Bivalvia: Unionida).</title>
        <authorList>
            <person name="Smith C.H."/>
        </authorList>
    </citation>
    <scope>NUCLEOTIDE SEQUENCE</scope>
    <source>
        <strain evidence="8">CHS0354</strain>
    </source>
</reference>
<evidence type="ECO:0000256" key="2">
    <source>
        <dbReference type="ARBA" id="ARBA00022448"/>
    </source>
</evidence>
<dbReference type="InterPro" id="IPR056917">
    <property type="entry name" value="Ig_TRAPPC10"/>
</dbReference>
<keyword evidence="2" id="KW-0813">Transport</keyword>
<accession>A0AAE0SJF3</accession>
<comment type="subcellular location">
    <subcellularLocation>
        <location evidence="1">Golgi apparatus</location>
    </subcellularLocation>
</comment>
<dbReference type="GO" id="GO:0006891">
    <property type="term" value="P:intra-Golgi vesicle-mediated transport"/>
    <property type="evidence" value="ECO:0007669"/>
    <property type="project" value="TreeGrafter"/>
</dbReference>
<evidence type="ECO:0000256" key="3">
    <source>
        <dbReference type="ARBA" id="ARBA00023034"/>
    </source>
</evidence>
<dbReference type="Pfam" id="PF11817">
    <property type="entry name" value="Foie-gras_1"/>
    <property type="match status" value="1"/>
</dbReference>
<dbReference type="EMBL" id="JAEAOA010001131">
    <property type="protein sequence ID" value="KAK3593122.1"/>
    <property type="molecule type" value="Genomic_DNA"/>
</dbReference>
<reference evidence="8" key="2">
    <citation type="journal article" date="2021" name="Genome Biol. Evol.">
        <title>Developing a high-quality reference genome for a parasitic bivalve with doubly uniparental inheritance (Bivalvia: Unionida).</title>
        <authorList>
            <person name="Smith C.H."/>
        </authorList>
    </citation>
    <scope>NUCLEOTIDE SEQUENCE</scope>
    <source>
        <strain evidence="8">CHS0354</strain>
        <tissue evidence="8">Mantle</tissue>
    </source>
</reference>
<evidence type="ECO:0000313" key="8">
    <source>
        <dbReference type="EMBL" id="KAK3593122.1"/>
    </source>
</evidence>
<keyword evidence="9" id="KW-1185">Reference proteome</keyword>
<feature type="domain" description="Trafficking protein particle complex subunit 11" evidence="4">
    <location>
        <begin position="357"/>
        <end position="531"/>
    </location>
</feature>
<protein>
    <recommendedName>
        <fullName evidence="10">Trafficking protein particle complex subunit 10</fullName>
    </recommendedName>
</protein>
<evidence type="ECO:0008006" key="10">
    <source>
        <dbReference type="Google" id="ProtNLM"/>
    </source>
</evidence>
<feature type="domain" description="TRAPPC10/Trs130 N-terminal" evidence="6">
    <location>
        <begin position="2"/>
        <end position="311"/>
    </location>
</feature>
<dbReference type="PANTHER" id="PTHR13251:SF3">
    <property type="entry name" value="TRAFFICKING PROTEIN PARTICLE COMPLEX SUBUNIT 10"/>
    <property type="match status" value="1"/>
</dbReference>
<dbReference type="GO" id="GO:1990071">
    <property type="term" value="C:TRAPPII protein complex"/>
    <property type="evidence" value="ECO:0007669"/>
    <property type="project" value="InterPro"/>
</dbReference>
<sequence>MESKPIVTYHGNQVLFSSLRSIVLQGLPKEPAEWRRSYGRPPKSVNLEASFVPYDEDILPEETDKTLVSRPYFHIFWTDCDLESYKQTVREEMAEWCSGLKNHNIPDWLIVVVVTDETKVKSKLLPRSSVIDKVRSDFCGKQPDRCFVLVEPLKSDPKSAESWNTFFVRLRQLLLQAYGRHLTKYEDNMRGLREKRNEAGWNFQEYFLVQEELGFMFEMMGLYDDALIQYDELDALFTQFVLNHASGVTVEWLLTLIKPCTSWAGLSLIKPIDREKRDCVRDNKASLLEFRNYLFSRQCAILFLMNKPWEVVQRAIDFFHNTVQEMKVLEVQIPLGGLDCWVFLSALEVLQHCQKQAESVQNKSYSLYTASLWDYACRKLRLLGELCGLMPNQTEQPSSEQLSRVIDLTSGMGIEEIDPAVTQPRPRDKLREALSSRESFQKIYLELSELTMGTFKHIGRFRSARLLGKDLAHFYMQLGEPQKAENFLVDVEKSYHQEGWYQLVEATRLELANCQKYIGDVTRYVKTACQVAGSQTLKLSEREKHMTEVLQIADEHKADEPITLRASPLFFIVESSVQIKEEKVSLDEKVEVEFVIQNNSPFSISCNKIWLTLKSFKPDQNVMEKRAKVINQKPNVFRTGSDASLDKQVTNFKPVRRQMPSLINLQASIEGTKKGIPSLCGITCVNTHELLKRADSAGGSIGKQEPVKLETSNILCLENVKLQQADNRIRFMGQAQEAGTFKLQQVGIQIQGLEFLKDLDVENYITVGTEEPYCLIQPEVILAGVPQEVVVTLHTGSYSIPSTNKLVVRESPDITVDTGSHDKSLVLEKTPKETSTKMKMTIFMETRANGPEITENKIVFDCDWLTRPVIAKVQFLHPFKIEHHLRTCKERKFLQIQVSGSSEPNFELTEWNLIATNTCDVDLVPHNFSHHKLRVNKHQLASCIWQIKPNIQQDIDLELQFHMMYRCLESGIQTVNDYKKKQHVIHKFHLSHFQTLYTAHIDVTPKSEDKVCKIGSMVCMKLHVKAMENNSISKDQNLIYEVSADQSMWGLYGKTTGTFSLEKGDYSTQMNVMPLLTGFLHYPKVTISKYDQTASEDIWVKNDNENQEQEKQDNCQDFSESFTKAAVSDVDNPSPNDNSPAKTKESKLAAIIAFKTGQVYYSSIGQQIQVYPENASTDLEVTVL</sequence>
<dbReference type="Pfam" id="PF12584">
    <property type="entry name" value="TRAPPC10"/>
    <property type="match status" value="1"/>
</dbReference>
<dbReference type="InterPro" id="IPR045126">
    <property type="entry name" value="TRAPPC10/Trs130"/>
</dbReference>
<dbReference type="InterPro" id="IPR022233">
    <property type="entry name" value="TRAPPC10/Trs130_C"/>
</dbReference>
<dbReference type="Proteomes" id="UP001195483">
    <property type="component" value="Unassembled WGS sequence"/>
</dbReference>
<evidence type="ECO:0000259" key="4">
    <source>
        <dbReference type="Pfam" id="PF11817"/>
    </source>
</evidence>
<evidence type="ECO:0000259" key="7">
    <source>
        <dbReference type="Pfam" id="PF23604"/>
    </source>
</evidence>